<comment type="caution">
    <text evidence="7">The sequence shown here is derived from an EMBL/GenBank/DDBJ whole genome shotgun (WGS) entry which is preliminary data.</text>
</comment>
<comment type="similarity">
    <text evidence="2">Belongs to the TerC family.</text>
</comment>
<dbReference type="GO" id="GO:0016020">
    <property type="term" value="C:membrane"/>
    <property type="evidence" value="ECO:0007669"/>
    <property type="project" value="UniProtKB-SubCell"/>
</dbReference>
<keyword evidence="3 6" id="KW-0812">Transmembrane</keyword>
<evidence type="ECO:0000256" key="2">
    <source>
        <dbReference type="ARBA" id="ARBA00007511"/>
    </source>
</evidence>
<name>A0A9J6MY17_9BACI</name>
<feature type="transmembrane region" description="Helical" evidence="6">
    <location>
        <begin position="32"/>
        <end position="56"/>
    </location>
</feature>
<feature type="transmembrane region" description="Helical" evidence="6">
    <location>
        <begin position="94"/>
        <end position="114"/>
    </location>
</feature>
<feature type="transmembrane region" description="Helical" evidence="6">
    <location>
        <begin position="68"/>
        <end position="88"/>
    </location>
</feature>
<feature type="transmembrane region" description="Helical" evidence="6">
    <location>
        <begin position="192"/>
        <end position="210"/>
    </location>
</feature>
<evidence type="ECO:0000256" key="1">
    <source>
        <dbReference type="ARBA" id="ARBA00004141"/>
    </source>
</evidence>
<gene>
    <name evidence="7" type="ORF">KHB02_003965</name>
</gene>
<keyword evidence="5 6" id="KW-0472">Membrane</keyword>
<dbReference type="Pfam" id="PF03741">
    <property type="entry name" value="TerC"/>
    <property type="match status" value="1"/>
</dbReference>
<dbReference type="InterPro" id="IPR022493">
    <property type="entry name" value="CHP03716_TM_YkoY"/>
</dbReference>
<feature type="transmembrane region" description="Helical" evidence="6">
    <location>
        <begin position="134"/>
        <end position="153"/>
    </location>
</feature>
<dbReference type="EMBL" id="JAGYPE020000004">
    <property type="protein sequence ID" value="MCH6264678.1"/>
    <property type="molecule type" value="Genomic_DNA"/>
</dbReference>
<dbReference type="Proteomes" id="UP000677265">
    <property type="component" value="Unassembled WGS sequence"/>
</dbReference>
<reference evidence="7 8" key="1">
    <citation type="submission" date="2022-03" db="EMBL/GenBank/DDBJ databases">
        <title>Novel Bacillus species.</title>
        <authorList>
            <person name="Liu G."/>
        </authorList>
    </citation>
    <scope>NUCLEOTIDE SEQUENCE [LARGE SCALE GENOMIC DNA]</scope>
    <source>
        <strain evidence="7 8">FJAT-50051</strain>
    </source>
</reference>
<keyword evidence="4 6" id="KW-1133">Transmembrane helix</keyword>
<comment type="subcellular location">
    <subcellularLocation>
        <location evidence="1">Membrane</location>
        <topology evidence="1">Multi-pass membrane protein</topology>
    </subcellularLocation>
</comment>
<organism evidence="7 8">
    <name type="scientific">Neobacillus citreus</name>
    <dbReference type="NCBI Taxonomy" id="2833578"/>
    <lineage>
        <taxon>Bacteria</taxon>
        <taxon>Bacillati</taxon>
        <taxon>Bacillota</taxon>
        <taxon>Bacilli</taxon>
        <taxon>Bacillales</taxon>
        <taxon>Bacillaceae</taxon>
        <taxon>Neobacillus</taxon>
    </lineage>
</organism>
<evidence type="ECO:0000313" key="8">
    <source>
        <dbReference type="Proteomes" id="UP000677265"/>
    </source>
</evidence>
<evidence type="ECO:0000256" key="4">
    <source>
        <dbReference type="ARBA" id="ARBA00022989"/>
    </source>
</evidence>
<dbReference type="PANTHER" id="PTHR30238:SF6">
    <property type="entry name" value="TERC-LIKE PROTEIN"/>
    <property type="match status" value="1"/>
</dbReference>
<dbReference type="PANTHER" id="PTHR30238">
    <property type="entry name" value="MEMBRANE BOUND PREDICTED REDOX MODULATOR"/>
    <property type="match status" value="1"/>
</dbReference>
<evidence type="ECO:0000256" key="6">
    <source>
        <dbReference type="SAM" id="Phobius"/>
    </source>
</evidence>
<feature type="transmembrane region" description="Helical" evidence="6">
    <location>
        <begin position="159"/>
        <end position="180"/>
    </location>
</feature>
<dbReference type="RefSeq" id="WP_241113704.1">
    <property type="nucleotide sequence ID" value="NZ_JAGYPE020000004.1"/>
</dbReference>
<accession>A0A9J6MY17</accession>
<keyword evidence="8" id="KW-1185">Reference proteome</keyword>
<dbReference type="InterPro" id="IPR005496">
    <property type="entry name" value="Integral_membrane_TerC"/>
</dbReference>
<evidence type="ECO:0000313" key="7">
    <source>
        <dbReference type="EMBL" id="MCH6264678.1"/>
    </source>
</evidence>
<feature type="transmembrane region" description="Helical" evidence="6">
    <location>
        <begin position="216"/>
        <end position="235"/>
    </location>
</feature>
<evidence type="ECO:0000256" key="5">
    <source>
        <dbReference type="ARBA" id="ARBA00023136"/>
    </source>
</evidence>
<sequence>MLMEFLQEIIHNYSTFFSLKAFESVAFDHASWGIIGSLIILEGLLSADNALVLAVMVKHLPKEQRKKALFYGIFGAYFFRLLVIGIGVSLIHIAWIKIVCGHYLLFIVLQNLFLKKEEEDEVRPKRMGFWRTVLTVELMDIAFSFDSIVAAFGVSNEEWVLFLGGILGILMMRGVAQLFLKLINKVPEFETTSFILIAIIGVKMIISSFGIHFDEIIFFSVLITTFFGTFIVHLVRKNSGNEPTI</sequence>
<evidence type="ECO:0000256" key="3">
    <source>
        <dbReference type="ARBA" id="ARBA00022692"/>
    </source>
</evidence>
<proteinExistence type="inferred from homology"/>
<dbReference type="AlphaFoldDB" id="A0A9J6MY17"/>
<protein>
    <submittedName>
        <fullName evidence="7">TerC family protein</fullName>
    </submittedName>
</protein>
<dbReference type="NCBIfam" id="TIGR03716">
    <property type="entry name" value="R_switched_YkoY"/>
    <property type="match status" value="1"/>
</dbReference>